<name>A0A212JYU5_9BACT</name>
<dbReference type="AlphaFoldDB" id="A0A212JYU5"/>
<evidence type="ECO:0000313" key="1">
    <source>
        <dbReference type="EMBL" id="SBW04634.1"/>
    </source>
</evidence>
<protein>
    <submittedName>
        <fullName evidence="1">Uncharacterized protein</fullName>
    </submittedName>
</protein>
<dbReference type="EMBL" id="FLUP01000001">
    <property type="protein sequence ID" value="SBW04634.1"/>
    <property type="molecule type" value="Genomic_DNA"/>
</dbReference>
<reference evidence="1" key="1">
    <citation type="submission" date="2016-04" db="EMBL/GenBank/DDBJ databases">
        <authorList>
            <person name="Evans L.H."/>
            <person name="Alamgir A."/>
            <person name="Owens N."/>
            <person name="Weber N.D."/>
            <person name="Virtaneva K."/>
            <person name="Barbian K."/>
            <person name="Babar A."/>
            <person name="Rosenke K."/>
        </authorList>
    </citation>
    <scope>NUCLEOTIDE SEQUENCE</scope>
    <source>
        <strain evidence="1">92-2</strain>
    </source>
</reference>
<accession>A0A212JYU5</accession>
<sequence length="60" mass="6656">MGQKMLKHSILVSTQMSILRKRMRLYLYCLCPPAPVAVFATREPGLAVVSGHAPLMKAMI</sequence>
<gene>
    <name evidence="1" type="ORF">KM92DES2_11951</name>
</gene>
<proteinExistence type="predicted"/>
<organism evidence="1">
    <name type="scientific">uncultured Desulfovibrio sp</name>
    <dbReference type="NCBI Taxonomy" id="167968"/>
    <lineage>
        <taxon>Bacteria</taxon>
        <taxon>Pseudomonadati</taxon>
        <taxon>Thermodesulfobacteriota</taxon>
        <taxon>Desulfovibrionia</taxon>
        <taxon>Desulfovibrionales</taxon>
        <taxon>Desulfovibrionaceae</taxon>
        <taxon>Desulfovibrio</taxon>
        <taxon>environmental samples</taxon>
    </lineage>
</organism>